<accession>A0A392W1F6</accession>
<name>A0A392W1F6_9FABA</name>
<proteinExistence type="predicted"/>
<dbReference type="Proteomes" id="UP000265520">
    <property type="component" value="Unassembled WGS sequence"/>
</dbReference>
<organism evidence="1 2">
    <name type="scientific">Trifolium medium</name>
    <dbReference type="NCBI Taxonomy" id="97028"/>
    <lineage>
        <taxon>Eukaryota</taxon>
        <taxon>Viridiplantae</taxon>
        <taxon>Streptophyta</taxon>
        <taxon>Embryophyta</taxon>
        <taxon>Tracheophyta</taxon>
        <taxon>Spermatophyta</taxon>
        <taxon>Magnoliopsida</taxon>
        <taxon>eudicotyledons</taxon>
        <taxon>Gunneridae</taxon>
        <taxon>Pentapetalae</taxon>
        <taxon>rosids</taxon>
        <taxon>fabids</taxon>
        <taxon>Fabales</taxon>
        <taxon>Fabaceae</taxon>
        <taxon>Papilionoideae</taxon>
        <taxon>50 kb inversion clade</taxon>
        <taxon>NPAAA clade</taxon>
        <taxon>Hologalegina</taxon>
        <taxon>IRL clade</taxon>
        <taxon>Trifolieae</taxon>
        <taxon>Trifolium</taxon>
    </lineage>
</organism>
<evidence type="ECO:0000313" key="1">
    <source>
        <dbReference type="EMBL" id="MCI94266.1"/>
    </source>
</evidence>
<feature type="non-terminal residue" evidence="1">
    <location>
        <position position="26"/>
    </location>
</feature>
<comment type="caution">
    <text evidence="1">The sequence shown here is derived from an EMBL/GenBank/DDBJ whole genome shotgun (WGS) entry which is preliminary data.</text>
</comment>
<reference evidence="1 2" key="1">
    <citation type="journal article" date="2018" name="Front. Plant Sci.">
        <title>Red Clover (Trifolium pratense) and Zigzag Clover (T. medium) - A Picture of Genomic Similarities and Differences.</title>
        <authorList>
            <person name="Dluhosova J."/>
            <person name="Istvanek J."/>
            <person name="Nedelnik J."/>
            <person name="Repkova J."/>
        </authorList>
    </citation>
    <scope>NUCLEOTIDE SEQUENCE [LARGE SCALE GENOMIC DNA]</scope>
    <source>
        <strain evidence="2">cv. 10/8</strain>
        <tissue evidence="1">Leaf</tissue>
    </source>
</reference>
<keyword evidence="2" id="KW-1185">Reference proteome</keyword>
<sequence length="26" mass="2843">MAQSQWRAAPNCGKLLVKLLYPARGA</sequence>
<protein>
    <submittedName>
        <fullName evidence="1">Uncharacterized protein</fullName>
    </submittedName>
</protein>
<dbReference type="EMBL" id="LXQA011351738">
    <property type="protein sequence ID" value="MCI94266.1"/>
    <property type="molecule type" value="Genomic_DNA"/>
</dbReference>
<dbReference type="AlphaFoldDB" id="A0A392W1F6"/>
<evidence type="ECO:0000313" key="2">
    <source>
        <dbReference type="Proteomes" id="UP000265520"/>
    </source>
</evidence>